<dbReference type="InterPro" id="IPR036457">
    <property type="entry name" value="PPM-type-like_dom_sf"/>
</dbReference>
<evidence type="ECO:0000313" key="2">
    <source>
        <dbReference type="EMBL" id="KPJ06270.1"/>
    </source>
</evidence>
<dbReference type="GO" id="GO:0031175">
    <property type="term" value="P:neuron projection development"/>
    <property type="evidence" value="ECO:0007669"/>
    <property type="project" value="TreeGrafter"/>
</dbReference>
<evidence type="ECO:0000256" key="1">
    <source>
        <dbReference type="SAM" id="MobiDB-lite"/>
    </source>
</evidence>
<feature type="compositionally biased region" description="Low complexity" evidence="1">
    <location>
        <begin position="800"/>
        <end position="852"/>
    </location>
</feature>
<feature type="compositionally biased region" description="Basic and acidic residues" evidence="1">
    <location>
        <begin position="673"/>
        <end position="684"/>
    </location>
</feature>
<feature type="compositionally biased region" description="Basic and acidic residues" evidence="1">
    <location>
        <begin position="702"/>
        <end position="713"/>
    </location>
</feature>
<dbReference type="InterPro" id="IPR027324">
    <property type="entry name" value="MAP2/MAP4/Tau"/>
</dbReference>
<dbReference type="PRINTS" id="PR01217">
    <property type="entry name" value="PRICHEXTENSN"/>
</dbReference>
<dbReference type="GO" id="GO:0000226">
    <property type="term" value="P:microtubule cytoskeleton organization"/>
    <property type="evidence" value="ECO:0007669"/>
    <property type="project" value="TreeGrafter"/>
</dbReference>
<dbReference type="GO" id="GO:0043005">
    <property type="term" value="C:neuron projection"/>
    <property type="evidence" value="ECO:0007669"/>
    <property type="project" value="TreeGrafter"/>
</dbReference>
<dbReference type="STRING" id="76193.A0A194QMT3"/>
<proteinExistence type="predicted"/>
<dbReference type="Proteomes" id="UP000053240">
    <property type="component" value="Unassembled WGS sequence"/>
</dbReference>
<feature type="region of interest" description="Disordered" evidence="1">
    <location>
        <begin position="730"/>
        <end position="762"/>
    </location>
</feature>
<dbReference type="InParanoid" id="A0A194QMT3"/>
<organism evidence="2 3">
    <name type="scientific">Papilio machaon</name>
    <name type="common">Old World swallowtail butterfly</name>
    <dbReference type="NCBI Taxonomy" id="76193"/>
    <lineage>
        <taxon>Eukaryota</taxon>
        <taxon>Metazoa</taxon>
        <taxon>Ecdysozoa</taxon>
        <taxon>Arthropoda</taxon>
        <taxon>Hexapoda</taxon>
        <taxon>Insecta</taxon>
        <taxon>Pterygota</taxon>
        <taxon>Neoptera</taxon>
        <taxon>Endopterygota</taxon>
        <taxon>Lepidoptera</taxon>
        <taxon>Glossata</taxon>
        <taxon>Ditrysia</taxon>
        <taxon>Papilionoidea</taxon>
        <taxon>Papilionidae</taxon>
        <taxon>Papilioninae</taxon>
        <taxon>Papilio</taxon>
    </lineage>
</organism>
<feature type="compositionally biased region" description="Low complexity" evidence="1">
    <location>
        <begin position="1018"/>
        <end position="1039"/>
    </location>
</feature>
<feature type="region of interest" description="Disordered" evidence="1">
    <location>
        <begin position="655"/>
        <end position="713"/>
    </location>
</feature>
<feature type="compositionally biased region" description="Basic and acidic residues" evidence="1">
    <location>
        <begin position="261"/>
        <end position="281"/>
    </location>
</feature>
<feature type="compositionally biased region" description="Low complexity" evidence="1">
    <location>
        <begin position="1055"/>
        <end position="1074"/>
    </location>
</feature>
<accession>A0A194QMT3</accession>
<dbReference type="SUPFAM" id="SSF81606">
    <property type="entry name" value="PP2C-like"/>
    <property type="match status" value="1"/>
</dbReference>
<feature type="compositionally biased region" description="Basic and acidic residues" evidence="1">
    <location>
        <begin position="1040"/>
        <end position="1050"/>
    </location>
</feature>
<protein>
    <submittedName>
        <fullName evidence="2">Uncharacterized protein</fullName>
    </submittedName>
</protein>
<feature type="region of interest" description="Disordered" evidence="1">
    <location>
        <begin position="800"/>
        <end position="1119"/>
    </location>
</feature>
<dbReference type="GO" id="GO:0008017">
    <property type="term" value="F:microtubule binding"/>
    <property type="evidence" value="ECO:0007669"/>
    <property type="project" value="InterPro"/>
</dbReference>
<feature type="compositionally biased region" description="Low complexity" evidence="1">
    <location>
        <begin position="993"/>
        <end position="1010"/>
    </location>
</feature>
<feature type="compositionally biased region" description="Polar residues" evidence="1">
    <location>
        <begin position="284"/>
        <end position="304"/>
    </location>
</feature>
<feature type="compositionally biased region" description="Basic and acidic residues" evidence="1">
    <location>
        <begin position="1081"/>
        <end position="1090"/>
    </location>
</feature>
<evidence type="ECO:0000313" key="3">
    <source>
        <dbReference type="Proteomes" id="UP000053240"/>
    </source>
</evidence>
<dbReference type="PANTHER" id="PTHR11501">
    <property type="entry name" value="MICROTUBULE-ASSOCIATED PROTEIN"/>
    <property type="match status" value="1"/>
</dbReference>
<dbReference type="EMBL" id="KQ461198">
    <property type="protein sequence ID" value="KPJ06270.1"/>
    <property type="molecule type" value="Genomic_DNA"/>
</dbReference>
<dbReference type="PANTHER" id="PTHR11501:SF16">
    <property type="entry name" value="MICROTUBULE-ASSOCIATED PROTEIN 4"/>
    <property type="match status" value="1"/>
</dbReference>
<feature type="compositionally biased region" description="Acidic residues" evidence="1">
    <location>
        <begin position="688"/>
        <end position="701"/>
    </location>
</feature>
<feature type="compositionally biased region" description="Low complexity" evidence="1">
    <location>
        <begin position="860"/>
        <end position="972"/>
    </location>
</feature>
<gene>
    <name evidence="2" type="ORF">RR48_14712</name>
</gene>
<feature type="compositionally biased region" description="Basic and acidic residues" evidence="1">
    <location>
        <begin position="730"/>
        <end position="748"/>
    </location>
</feature>
<dbReference type="AlphaFoldDB" id="A0A194QMT3"/>
<reference evidence="2 3" key="1">
    <citation type="journal article" date="2015" name="Nat. Commun.">
        <title>Outbred genome sequencing and CRISPR/Cas9 gene editing in butterflies.</title>
        <authorList>
            <person name="Li X."/>
            <person name="Fan D."/>
            <person name="Zhang W."/>
            <person name="Liu G."/>
            <person name="Zhang L."/>
            <person name="Zhao L."/>
            <person name="Fang X."/>
            <person name="Chen L."/>
            <person name="Dong Y."/>
            <person name="Chen Y."/>
            <person name="Ding Y."/>
            <person name="Zhao R."/>
            <person name="Feng M."/>
            <person name="Zhu Y."/>
            <person name="Feng Y."/>
            <person name="Jiang X."/>
            <person name="Zhu D."/>
            <person name="Xiang H."/>
            <person name="Feng X."/>
            <person name="Li S."/>
            <person name="Wang J."/>
            <person name="Zhang G."/>
            <person name="Kronforst M.R."/>
            <person name="Wang W."/>
        </authorList>
    </citation>
    <scope>NUCLEOTIDE SEQUENCE [LARGE SCALE GENOMIC DNA]</scope>
    <source>
        <strain evidence="2">Ya'a_city_454_Pm</strain>
        <tissue evidence="2">Whole body</tissue>
    </source>
</reference>
<keyword evidence="3" id="KW-1185">Reference proteome</keyword>
<feature type="region of interest" description="Disordered" evidence="1">
    <location>
        <begin position="245"/>
        <end position="307"/>
    </location>
</feature>
<name>A0A194QMT3_PAPMA</name>
<feature type="region of interest" description="Disordered" evidence="1">
    <location>
        <begin position="49"/>
        <end position="78"/>
    </location>
</feature>
<sequence length="1119" mass="119366">MAQKMIVGSRVNCKQWRPGAGESGGGDVGRSLAQLGSVAAQRTIVCKGGEGAPTHAKSSRKLSSNITRPQHRSTTYDERTHSKATFVLSKSSLVECRLLHDDLKAVTKRLIFQAKQQGSLDNISVIVVFLKDPRDIVAYMDEMENALGLPPFPVEAEGRKPDAAPIVMDECADIGDIADLEVEADADNGVSDSDSEDFGPETAVDAEEADNDVDTDAHHLEPAPPTPPAHTVEERHVDGALVDNVAESGEDSEDEWNYYKGEGEPEREDQNPSEDHEDPPRSDTPCQDNSAWESSSVDMNSSPLNPDAPVFVPGGVVGSDVLLAESPSKPLPMDDIDLPDVAQFQTEAVIRPAELLDLDNSDHLNGHHNVSIDNATEQLNGNGKCDMESLGFGFNINVDSDKIKDINLIQEFERIQKDTTEYCDIQNVSIDNATEQLNGNGKCDMESLGFGFNINVDSDKIKDINLIQEFERIQKDTTEYCDIQVLQAQTETNPFDDRDDELFERLKNKERDPMSMSFYQEKDDDTCERFTRIEGHIDLNAVQPLPDSDDEDIEPNGAFNNVVENDKENISPDQNTALLETGDIHEPNNDILRFDDRMENLVSNVTNLDNFMDNNTNNSNNMQSYSNVEFECSNIPQDVIQTDTPESHKLLFEQIPEIPDGKSSELGFTNDDIQDRSESEKDVRVITPEDEVSHDIEDESKFDESPIADEHPDFIEADIKEDTEREKDIQFESDLHSEDDGHEIKSDIDTTAGTPPPTPAVEPVQLAPTSLDIAPVNETSLAVDAVAVAAATAAAGAAVAAAAVTAAKTKTPATKKSPTTPTAKTPKPAPKSTATPRTPASAVKKTTTASPAPKTPTTPRPIAAKTSLSAKTTPTTKAAAKPSTPSSKPTTPITKPAAKPSPAPVKEAPAVAKAAPARVAARPPSKPAAAKPASAPAKTGTTAAAKPAVPRPAARPASARPAGAAPAAATTKPKVDVKPKPAAAKPLMNGDVKATTKAPAKPPASARPAAKPAPKPAPRTATTTAAPAKAPAPRAAARPALDKQSKDLANKRITAKAAPPRTAPAKAPISAKSAVTKTGIKKVEPVKKETTPVTNGCAVAKLPPSPPPADNALLPDVIA</sequence>